<name>A0A845PVH4_9FLAO</name>
<proteinExistence type="predicted"/>
<evidence type="ECO:0000313" key="2">
    <source>
        <dbReference type="Proteomes" id="UP000553459"/>
    </source>
</evidence>
<evidence type="ECO:0000313" key="1">
    <source>
        <dbReference type="EMBL" id="NAW51133.1"/>
    </source>
</evidence>
<protein>
    <recommendedName>
        <fullName evidence="3">Phosphoribosyl-ATP pyrophosphatase</fullName>
    </recommendedName>
</protein>
<organism evidence="1 2">
    <name type="scientific">Elizabethkingia argenteiflava</name>
    <dbReference type="NCBI Taxonomy" id="2681556"/>
    <lineage>
        <taxon>Bacteria</taxon>
        <taxon>Pseudomonadati</taxon>
        <taxon>Bacteroidota</taxon>
        <taxon>Flavobacteriia</taxon>
        <taxon>Flavobacteriales</taxon>
        <taxon>Weeksellaceae</taxon>
        <taxon>Elizabethkingia</taxon>
    </lineage>
</organism>
<gene>
    <name evidence="1" type="ORF">GNY06_07010</name>
</gene>
<dbReference type="Proteomes" id="UP000553459">
    <property type="component" value="Unassembled WGS sequence"/>
</dbReference>
<keyword evidence="2" id="KW-1185">Reference proteome</keyword>
<dbReference type="EMBL" id="JAAABJ010000509">
    <property type="protein sequence ID" value="NAW51133.1"/>
    <property type="molecule type" value="Genomic_DNA"/>
</dbReference>
<accession>A0A845PVH4</accession>
<reference evidence="1 2" key="1">
    <citation type="submission" date="2019-11" db="EMBL/GenBank/DDBJ databases">
        <title>Characterization of Elizabethkingia argenteiflava sp. nov., isolated from inner surface of Soybean Pods.</title>
        <authorList>
            <person name="Mo S."/>
        </authorList>
    </citation>
    <scope>NUCLEOTIDE SEQUENCE [LARGE SCALE GENOMIC DNA]</scope>
    <source>
        <strain evidence="1 2">YB22</strain>
    </source>
</reference>
<comment type="caution">
    <text evidence="1">The sequence shown here is derived from an EMBL/GenBank/DDBJ whole genome shotgun (WGS) entry which is preliminary data.</text>
</comment>
<dbReference type="AlphaFoldDB" id="A0A845PVH4"/>
<evidence type="ECO:0008006" key="3">
    <source>
        <dbReference type="Google" id="ProtNLM"/>
    </source>
</evidence>
<dbReference type="RefSeq" id="WP_166519420.1">
    <property type="nucleotide sequence ID" value="NZ_JAAABJ010000509.1"/>
</dbReference>
<sequence>MGTRYNSLAELIKKKDIVKEEVKDMEKILRFENIKKSLSVLTNGATDQFIKEKSPLYHSEENKDRTGRLLNKKNANNSAIENALHFSSLAFVLNLAKKNLNHSNWKKKVLGILIVYGAPILLRKVSSMIEEWQEKEKQKNNL</sequence>